<dbReference type="PANTHER" id="PTHR32134:SF169">
    <property type="entry name" value="FNIP REPEAT-CONTAINING PROTEIN-RELATED"/>
    <property type="match status" value="1"/>
</dbReference>
<dbReference type="Pfam" id="PF05725">
    <property type="entry name" value="FNIP"/>
    <property type="match status" value="1"/>
</dbReference>
<protein>
    <submittedName>
        <fullName evidence="2">Uncharacterized protein</fullName>
    </submittedName>
</protein>
<evidence type="ECO:0000256" key="1">
    <source>
        <dbReference type="SAM" id="MobiDB-lite"/>
    </source>
</evidence>
<dbReference type="PANTHER" id="PTHR32134">
    <property type="entry name" value="FNIP REPEAT-CONTAINING PROTEIN"/>
    <property type="match status" value="1"/>
</dbReference>
<dbReference type="EMBL" id="MF405918">
    <property type="protein sequence ID" value="QKU34458.1"/>
    <property type="molecule type" value="Genomic_DNA"/>
</dbReference>
<dbReference type="InterPro" id="IPR051251">
    <property type="entry name" value="STK_FNIP-Repeat"/>
</dbReference>
<reference evidence="2" key="1">
    <citation type="submission" date="2017-06" db="EMBL/GenBank/DDBJ databases">
        <authorList>
            <person name="Assis F.L."/>
            <person name="Abrahao J.S."/>
            <person name="Silva L."/>
            <person name="Khalil J.B."/>
            <person name="Rodrigues R."/>
            <person name="Silva L.S."/>
            <person name="Boratto P."/>
            <person name="Andrade M."/>
            <person name="Kroon E.G."/>
            <person name="Ribeiro B."/>
            <person name="Bergier I."/>
            <person name="Seligmann H."/>
            <person name="Ghigo E."/>
            <person name="Colson P."/>
            <person name="Levasseur A."/>
            <person name="Raoult D."/>
            <person name="Scola B.L."/>
        </authorList>
    </citation>
    <scope>NUCLEOTIDE SEQUENCE</scope>
    <source>
        <strain evidence="2">Deep ocean</strain>
    </source>
</reference>
<feature type="compositionally biased region" description="Basic residues" evidence="1">
    <location>
        <begin position="93"/>
        <end position="108"/>
    </location>
</feature>
<dbReference type="InterPro" id="IPR008615">
    <property type="entry name" value="FNIP"/>
</dbReference>
<feature type="region of interest" description="Disordered" evidence="1">
    <location>
        <begin position="93"/>
        <end position="113"/>
    </location>
</feature>
<dbReference type="RefSeq" id="YP_010781090.1">
    <property type="nucleotide sequence ID" value="NC_075038.1"/>
</dbReference>
<reference evidence="2" key="2">
    <citation type="journal article" date="2018" name="Nat. Commun.">
        <title>Tailed giant Tupanvirus possesses the most complete translational apparatus of the known virosphere.</title>
        <authorList>
            <person name="Abrahao J."/>
            <person name="Silva L."/>
            <person name="Silva L.S."/>
            <person name="Khalil J.Y.B."/>
            <person name="Rodrigues R."/>
            <person name="Arantes T."/>
            <person name="Assis F."/>
            <person name="Boratto P."/>
            <person name="Andrade M."/>
            <person name="Kroon E.G."/>
            <person name="Ribeiro B."/>
            <person name="Bergier I."/>
            <person name="Seligmann H."/>
            <person name="Ghigo E."/>
            <person name="Colson P."/>
            <person name="Levasseur A."/>
            <person name="Kroemer G."/>
            <person name="Raoult D."/>
            <person name="La Scola B."/>
        </authorList>
    </citation>
    <scope>NUCLEOTIDE SEQUENCE [LARGE SCALE GENOMIC DNA]</scope>
    <source>
        <strain evidence="2">Deep ocean</strain>
    </source>
</reference>
<dbReference type="KEGG" id="vg:80517781"/>
<organism evidence="2">
    <name type="scientific">Tupanvirus deep ocean</name>
    <dbReference type="NCBI Taxonomy" id="2126984"/>
    <lineage>
        <taxon>Viruses</taxon>
        <taxon>Varidnaviria</taxon>
        <taxon>Bamfordvirae</taxon>
        <taxon>Nucleocytoviricota</taxon>
        <taxon>Megaviricetes</taxon>
        <taxon>Imitervirales</taxon>
        <taxon>Mimiviridae</taxon>
        <taxon>Megamimivirinae</taxon>
        <taxon>Tupanvirus</taxon>
        <taxon>Tupanvirus altamarinense</taxon>
    </lineage>
</organism>
<proteinExistence type="predicted"/>
<name>A0A6N1NRN7_9VIRU</name>
<evidence type="ECO:0000313" key="2">
    <source>
        <dbReference type="EMBL" id="QKU34458.1"/>
    </source>
</evidence>
<dbReference type="GeneID" id="80517781"/>
<sequence length="290" mass="33358">MESVGEKTIVEVIPADSILIIPNEILVQVCSFFNRDSDTNRFLSTCWRLYDLKSEMLFKKRVELVKVWNLPYFDQFTNIVADGEDLKHMNKVRRQNRTKAKQCKRPSKKPVESRPLDSLLPFNLEKLELDNFKGYLGTWTRGLAHLKCLILHKGCKITVKPGCLPSTLTHLTWETNQELKAGVLPVGLQVMKVDYYCYRSMVLPSTLKSLTIGRGFNWKHHISRIPVGMLPEGMEVLHLNSKIWFDLEALPKSLTKIVCGPHYDGYHPDLPSNIQVIQLPESKGKKRSFH</sequence>
<accession>A0A6N1NRN7</accession>